<evidence type="ECO:0000313" key="23">
    <source>
        <dbReference type="Proteomes" id="UP000230551"/>
    </source>
</evidence>
<feature type="binding site" evidence="19">
    <location>
        <position position="858"/>
    </location>
    <ligand>
        <name>Mg(2+)</name>
        <dbReference type="ChEBI" id="CHEBI:18420"/>
        <label>4</label>
    </ligand>
</feature>
<dbReference type="NCBIfam" id="TIGR01369">
    <property type="entry name" value="CPSaseII_lrg"/>
    <property type="match status" value="1"/>
</dbReference>
<dbReference type="Pfam" id="PF02142">
    <property type="entry name" value="MGS"/>
    <property type="match status" value="1"/>
</dbReference>
<dbReference type="InterPro" id="IPR006275">
    <property type="entry name" value="CPSase_lsu"/>
</dbReference>
<accession>A0A2G5PE48</accession>
<evidence type="ECO:0000256" key="12">
    <source>
        <dbReference type="ARBA" id="ARBA00022842"/>
    </source>
</evidence>
<comment type="caution">
    <text evidence="22">The sequence shown here is derived from an EMBL/GenBank/DDBJ whole genome shotgun (WGS) entry which is preliminary data.</text>
</comment>
<dbReference type="GO" id="GO:0004087">
    <property type="term" value="F:carbamoyl-phosphate synthase (ammonia) activity"/>
    <property type="evidence" value="ECO:0007669"/>
    <property type="project" value="UniProtKB-EC"/>
</dbReference>
<dbReference type="EC" id="6.3.5.5" evidence="19"/>
<dbReference type="InterPro" id="IPR005479">
    <property type="entry name" value="CPAse_ATP-bd"/>
</dbReference>
<evidence type="ECO:0000256" key="6">
    <source>
        <dbReference type="ARBA" id="ARBA00022598"/>
    </source>
</evidence>
<keyword evidence="13 19" id="KW-0665">Pyrimidine biosynthesis</keyword>
<dbReference type="InterPro" id="IPR005480">
    <property type="entry name" value="CPSase_lsu_oligo"/>
</dbReference>
<dbReference type="FunFam" id="3.30.1490.20:FF:000001">
    <property type="entry name" value="Carbamoyl-phosphate synthase large chain"/>
    <property type="match status" value="1"/>
</dbReference>
<feature type="binding site" evidence="19">
    <location>
        <position position="806"/>
    </location>
    <ligand>
        <name>ATP</name>
        <dbReference type="ChEBI" id="CHEBI:30616"/>
        <label>2</label>
    </ligand>
</feature>
<comment type="cofactor">
    <cofactor evidence="1">
        <name>Mn(2+)</name>
        <dbReference type="ChEBI" id="CHEBI:29035"/>
    </cofactor>
</comment>
<feature type="binding site" evidence="19">
    <location>
        <position position="215"/>
    </location>
    <ligand>
        <name>ATP</name>
        <dbReference type="ChEBI" id="CHEBI:30616"/>
        <label>1</label>
    </ligand>
</feature>
<feature type="binding site" evidence="19">
    <location>
        <position position="858"/>
    </location>
    <ligand>
        <name>Mn(2+)</name>
        <dbReference type="ChEBI" id="CHEBI:29035"/>
        <label>4</label>
    </ligand>
</feature>
<dbReference type="InterPro" id="IPR011607">
    <property type="entry name" value="MGS-like_dom"/>
</dbReference>
<feature type="binding site" evidence="19">
    <location>
        <position position="290"/>
    </location>
    <ligand>
        <name>Mg(2+)</name>
        <dbReference type="ChEBI" id="CHEBI:18420"/>
        <label>1</label>
    </ligand>
</feature>
<feature type="binding site" evidence="19">
    <location>
        <position position="248"/>
    </location>
    <ligand>
        <name>ATP</name>
        <dbReference type="ChEBI" id="CHEBI:30616"/>
        <label>1</label>
    </ligand>
</feature>
<dbReference type="Pfam" id="PF25596">
    <property type="entry name" value="CPSase_L_D1"/>
    <property type="match status" value="2"/>
</dbReference>
<dbReference type="Gene3D" id="3.30.470.20">
    <property type="entry name" value="ATP-grasp fold, B domain"/>
    <property type="match status" value="2"/>
</dbReference>
<evidence type="ECO:0000256" key="19">
    <source>
        <dbReference type="HAMAP-Rule" id="MF_01210"/>
    </source>
</evidence>
<keyword evidence="7 19" id="KW-0028">Amino-acid biosynthesis</keyword>
<feature type="binding site" evidence="19">
    <location>
        <position position="304"/>
    </location>
    <ligand>
        <name>Mg(2+)</name>
        <dbReference type="ChEBI" id="CHEBI:18420"/>
        <label>2</label>
    </ligand>
</feature>
<dbReference type="SUPFAM" id="SSF48108">
    <property type="entry name" value="Carbamoyl phosphate synthetase, large subunit connection domain"/>
    <property type="match status" value="1"/>
</dbReference>
<feature type="domain" description="MGS-like" evidence="21">
    <location>
        <begin position="969"/>
        <end position="1115"/>
    </location>
</feature>
<dbReference type="PROSITE" id="PS50975">
    <property type="entry name" value="ATP_GRASP"/>
    <property type="match status" value="2"/>
</dbReference>
<feature type="region of interest" description="Allosteric domain" evidence="19">
    <location>
        <begin position="969"/>
        <end position="1115"/>
    </location>
</feature>
<dbReference type="FunFam" id="3.40.50.20:FF:000001">
    <property type="entry name" value="Carbamoyl-phosphate synthase large chain"/>
    <property type="match status" value="2"/>
</dbReference>
<comment type="pathway">
    <text evidence="3 19">Amino-acid biosynthesis; L-arginine biosynthesis; carbamoyl phosphate from bicarbonate: step 1/1.</text>
</comment>
<feature type="binding site" evidence="19">
    <location>
        <position position="246"/>
    </location>
    <ligand>
        <name>ATP</name>
        <dbReference type="ChEBI" id="CHEBI:30616"/>
        <label>1</label>
    </ligand>
</feature>
<dbReference type="NCBIfam" id="NF009455">
    <property type="entry name" value="PRK12815.1"/>
    <property type="match status" value="1"/>
</dbReference>
<keyword evidence="8" id="KW-0479">Metal-binding</keyword>
<dbReference type="Gene3D" id="1.10.1030.10">
    <property type="entry name" value="Carbamoyl-phosphate synthetase, large subunit oligomerisation domain"/>
    <property type="match status" value="1"/>
</dbReference>
<dbReference type="GO" id="GO:0046872">
    <property type="term" value="F:metal ion binding"/>
    <property type="evidence" value="ECO:0007669"/>
    <property type="project" value="UniProtKB-KW"/>
</dbReference>
<evidence type="ECO:0000256" key="5">
    <source>
        <dbReference type="ARBA" id="ARBA00022571"/>
    </source>
</evidence>
<feature type="binding site" evidence="19">
    <location>
        <position position="134"/>
    </location>
    <ligand>
        <name>ATP</name>
        <dbReference type="ChEBI" id="CHEBI:30616"/>
        <label>1</label>
    </ligand>
</feature>
<dbReference type="GO" id="GO:0044205">
    <property type="term" value="P:'de novo' UMP biosynthetic process"/>
    <property type="evidence" value="ECO:0007669"/>
    <property type="project" value="UniProtKB-UniRule"/>
</dbReference>
<protein>
    <recommendedName>
        <fullName evidence="19">Carbamoyl phosphate synthase large chain</fullName>
        <ecNumber evidence="19">6.3.4.16</ecNumber>
        <ecNumber evidence="19">6.3.5.5</ecNumber>
    </recommendedName>
    <alternativeName>
        <fullName evidence="19">Carbamoyl phosphate synthetase ammonia chain</fullName>
    </alternativeName>
</protein>
<comment type="similarity">
    <text evidence="4 19">Belongs to the CarB family.</text>
</comment>
<dbReference type="SUPFAM" id="SSF52440">
    <property type="entry name" value="PreATP-grasp domain"/>
    <property type="match status" value="2"/>
</dbReference>
<dbReference type="InterPro" id="IPR033937">
    <property type="entry name" value="MGS_CPS_CarB"/>
</dbReference>
<evidence type="ECO:0000256" key="13">
    <source>
        <dbReference type="ARBA" id="ARBA00022975"/>
    </source>
</evidence>
<comment type="catalytic activity">
    <reaction evidence="16 19">
        <text>hydrogencarbonate + L-glutamine + 2 ATP + H2O = carbamoyl phosphate + L-glutamate + 2 ADP + phosphate + 2 H(+)</text>
        <dbReference type="Rhea" id="RHEA:18633"/>
        <dbReference type="ChEBI" id="CHEBI:15377"/>
        <dbReference type="ChEBI" id="CHEBI:15378"/>
        <dbReference type="ChEBI" id="CHEBI:17544"/>
        <dbReference type="ChEBI" id="CHEBI:29985"/>
        <dbReference type="ChEBI" id="CHEBI:30616"/>
        <dbReference type="ChEBI" id="CHEBI:43474"/>
        <dbReference type="ChEBI" id="CHEBI:58228"/>
        <dbReference type="ChEBI" id="CHEBI:58359"/>
        <dbReference type="ChEBI" id="CHEBI:456216"/>
        <dbReference type="EC" id="6.3.5.5"/>
    </reaction>
</comment>
<feature type="binding site" evidence="19">
    <location>
        <position position="860"/>
    </location>
    <ligand>
        <name>Mn(2+)</name>
        <dbReference type="ChEBI" id="CHEBI:29035"/>
        <label>4</label>
    </ligand>
</feature>
<dbReference type="SMART" id="SM00851">
    <property type="entry name" value="MGS"/>
    <property type="match status" value="1"/>
</dbReference>
<organism evidence="22 23">
    <name type="scientific">Mycolicibacterium brumae</name>
    <dbReference type="NCBI Taxonomy" id="85968"/>
    <lineage>
        <taxon>Bacteria</taxon>
        <taxon>Bacillati</taxon>
        <taxon>Actinomycetota</taxon>
        <taxon>Actinomycetes</taxon>
        <taxon>Mycobacteriales</taxon>
        <taxon>Mycobacteriaceae</taxon>
        <taxon>Mycolicibacterium</taxon>
    </lineage>
</organism>
<comment type="domain">
    <text evidence="19">The large subunit is composed of 2 ATP-grasp domains that are involved in binding the 2 ATP molecules needed for carbamoyl phosphate synthesis. The N-terminal ATP-grasp domain (referred to as the carboxyphosphate synthetic component) catalyzes the ATP-dependent phosphorylation of hydrogencarbonate to carboxyphosphate and the subsequent nucleophilic attack by ammonia to form a carbamate intermediate. The C-terminal ATP-grasp domain (referred to as the carbamoyl phosphate synthetic component) then catalyzes the phosphorylation of carbamate with the second ATP to form the end product carbamoyl phosphate. The reactive and unstable enzyme intermediates are sequentially channeled from one active site to the next through the interior of the protein over a distance of at least 96 A.</text>
</comment>
<dbReference type="FunFam" id="1.10.1030.10:FF:000002">
    <property type="entry name" value="Carbamoyl-phosphate synthase large chain"/>
    <property type="match status" value="1"/>
</dbReference>
<feature type="binding site" evidence="19">
    <location>
        <position position="858"/>
    </location>
    <ligand>
        <name>Mn(2+)</name>
        <dbReference type="ChEBI" id="CHEBI:29035"/>
        <label>3</label>
    </ligand>
</feature>
<feature type="binding site" evidence="19">
    <location>
        <position position="181"/>
    </location>
    <ligand>
        <name>ATP</name>
        <dbReference type="ChEBI" id="CHEBI:30616"/>
        <label>1</label>
    </ligand>
</feature>
<dbReference type="Proteomes" id="UP000230551">
    <property type="component" value="Unassembled WGS sequence"/>
</dbReference>
<dbReference type="UniPathway" id="UPA00068">
    <property type="reaction ID" value="UER00171"/>
</dbReference>
<dbReference type="NCBIfam" id="NF003671">
    <property type="entry name" value="PRK05294.1"/>
    <property type="match status" value="1"/>
</dbReference>
<dbReference type="PROSITE" id="PS51257">
    <property type="entry name" value="PROKAR_LIPOPROTEIN"/>
    <property type="match status" value="1"/>
</dbReference>
<feature type="binding site" evidence="19">
    <location>
        <position position="304"/>
    </location>
    <ligand>
        <name>Mn(2+)</name>
        <dbReference type="ChEBI" id="CHEBI:29035"/>
        <label>2</label>
    </ligand>
</feature>
<evidence type="ECO:0000256" key="3">
    <source>
        <dbReference type="ARBA" id="ARBA00005077"/>
    </source>
</evidence>
<dbReference type="PROSITE" id="PS00867">
    <property type="entry name" value="CPSASE_2"/>
    <property type="match status" value="2"/>
</dbReference>
<evidence type="ECO:0000256" key="15">
    <source>
        <dbReference type="ARBA" id="ARBA00047359"/>
    </source>
</evidence>
<feature type="domain" description="ATP-grasp" evidence="20">
    <location>
        <begin position="138"/>
        <end position="333"/>
    </location>
</feature>
<feature type="binding site" evidence="19">
    <location>
        <position position="773"/>
    </location>
    <ligand>
        <name>ATP</name>
        <dbReference type="ChEBI" id="CHEBI:30616"/>
        <label>2</label>
    </ligand>
</feature>
<evidence type="ECO:0000256" key="18">
    <source>
        <dbReference type="ARBA" id="ARBA00062056"/>
    </source>
</evidence>
<feature type="binding site" evidence="19">
    <location>
        <position position="804"/>
    </location>
    <ligand>
        <name>ATP</name>
        <dbReference type="ChEBI" id="CHEBI:30616"/>
        <label>2</label>
    </ligand>
</feature>
<feature type="binding site" evidence="19">
    <location>
        <position position="304"/>
    </location>
    <ligand>
        <name>Mn(2+)</name>
        <dbReference type="ChEBI" id="CHEBI:29035"/>
        <label>1</label>
    </ligand>
</feature>
<sequence length="1115" mass="119123">MPRRTDLNHILVIGSGPIVIGQACEFDYSGTQACRVLRAEGLQVTLVNSNPATIMTDPEYADHTYVEPITPAFVEKVIAQQAERGNKIDALLPTLGGQTALNTAVALYENGALDRHHVELIGADFDAIQRGEDRQKFKDIVAKVGGESARSRVCFTMEEVRETVAELGLPVVVRPSFTMGGLGSGMAASVEDVERMAGEGLAASPSANVLIEESIFGWKEFELELMRDGNDNVVVVCSIENFDPMGVHTGDSVTVAPAMTLTDREYQKMRSLGIAILREVGVDTGGCNIQFAIDPVDGRLIVIEMNPRVSRSSALASKATGFPIAKIAAKLAIGYTLDEIVNDITKETPACFEPTLDYVVVKAPRFAFEKFPGADGTLTTTMKSVGEAMSLGRNFIEALGKVMRSLETKRAGFWTGPDPTGEDAGVEATLARLRTPTDGRLYDIEYALRAGGSVEQVAEASGVDPWFVEQINGLVALRAELIDAPVLTEALLRRAKNSGLSDEQISVLRPELAGQAGVRTLRERLGVHPVYKTVDTCAAEFEARTPYHYSSYELDPAAESEVAPQAQLPKVLILGSGPNRIGQGIEFDYSCVHAATTLTQAGFETVMVNCNPETVSTDYDTADRLYFEPLTFEDVLEVYRAESISGAGGPGVVGVIVQLGGQTPLGLAHKLEAAGVPIVGTGPDAIELAEHRGAFGEVLTNAGLPAPRFGTATTFEQARKIASDIGYPVLVRPSYVLGGRGMEIVYDEENLERYIARATEVSPEHPVLVDRFLEDAIEIDVDALCDGTEVYIGGVMEHIEEAGIHSGDSACALPPVTLGRQDIDAVRRATEAIAHGIGVVGLLNVQYALKDDVLYVLEANPRASRTVPFVSKATAVPLAKACARIMLGESIAELRAEGLLAASGDGASPAPYAPIAVKEAVLPFHRFRRADGSNVDSLLGPEMKSTGEVMGIDADFGSAFAKSQTAAYGSLPANGTVFVSVANRDKRSLVFPVKRLADLGFRVLATEGTAEMLRRNGIPCDEVRKHFQEPSPDRPAMSAVEAIRAGEVDMVINTPYGNSGPRIDGYEIRSAAVQMNIPCVTTVQGASAAVQGIEAGIRGDIGVRSLQELHRILEG</sequence>
<feature type="binding site" evidence="19">
    <location>
        <position position="860"/>
    </location>
    <ligand>
        <name>Mg(2+)</name>
        <dbReference type="ChEBI" id="CHEBI:18420"/>
        <label>4</label>
    </ligand>
</feature>
<evidence type="ECO:0000256" key="4">
    <source>
        <dbReference type="ARBA" id="ARBA00009799"/>
    </source>
</evidence>
<dbReference type="FunFam" id="3.30.470.20:FF:000007">
    <property type="entry name" value="Carbamoyl-phosphate synthase large chain"/>
    <property type="match status" value="1"/>
</dbReference>
<evidence type="ECO:0000256" key="16">
    <source>
        <dbReference type="ARBA" id="ARBA00048816"/>
    </source>
</evidence>
<feature type="binding site" evidence="19">
    <location>
        <position position="213"/>
    </location>
    <ligand>
        <name>ATP</name>
        <dbReference type="ChEBI" id="CHEBI:30616"/>
        <label>1</label>
    </ligand>
</feature>
<feature type="binding site" evidence="19">
    <location>
        <position position="180"/>
    </location>
    <ligand>
        <name>ATP</name>
        <dbReference type="ChEBI" id="CHEBI:30616"/>
        <label>1</label>
    </ligand>
</feature>
<keyword evidence="10 19" id="KW-0547">Nucleotide-binding</keyword>
<evidence type="ECO:0000256" key="14">
    <source>
        <dbReference type="ARBA" id="ARBA00023211"/>
    </source>
</evidence>
<feature type="binding site" evidence="19">
    <location>
        <position position="846"/>
    </location>
    <ligand>
        <name>ATP</name>
        <dbReference type="ChEBI" id="CHEBI:30616"/>
        <label>2</label>
    </ligand>
</feature>
<dbReference type="GO" id="GO:0006541">
    <property type="term" value="P:glutamine metabolic process"/>
    <property type="evidence" value="ECO:0007669"/>
    <property type="project" value="TreeGrafter"/>
</dbReference>
<feature type="binding site" evidence="19">
    <location>
        <position position="290"/>
    </location>
    <ligand>
        <name>ATP</name>
        <dbReference type="ChEBI" id="CHEBI:30616"/>
        <label>1</label>
    </ligand>
</feature>
<feature type="binding site" evidence="19">
    <location>
        <position position="306"/>
    </location>
    <ligand>
        <name>Mn(2+)</name>
        <dbReference type="ChEBI" id="CHEBI:29035"/>
        <label>2</label>
    </ligand>
</feature>
<feature type="binding site" evidence="19">
    <location>
        <position position="290"/>
    </location>
    <ligand>
        <name>Mn(2+)</name>
        <dbReference type="ChEBI" id="CHEBI:29035"/>
        <label>1</label>
    </ligand>
</feature>
<dbReference type="Pfam" id="PF02787">
    <property type="entry name" value="CPSase_L_D3"/>
    <property type="match status" value="1"/>
</dbReference>
<proteinExistence type="inferred from homology"/>
<dbReference type="PROSITE" id="PS51855">
    <property type="entry name" value="MGS"/>
    <property type="match status" value="1"/>
</dbReference>
<dbReference type="SUPFAM" id="SSF56059">
    <property type="entry name" value="Glutathione synthetase ATP-binding domain-like"/>
    <property type="match status" value="2"/>
</dbReference>
<dbReference type="GO" id="GO:0005524">
    <property type="term" value="F:ATP binding"/>
    <property type="evidence" value="ECO:0007669"/>
    <property type="project" value="UniProtKB-UniRule"/>
</dbReference>
<dbReference type="Gene3D" id="3.30.1490.20">
    <property type="entry name" value="ATP-grasp fold, A domain"/>
    <property type="match status" value="1"/>
</dbReference>
<name>A0A2G5PE48_9MYCO</name>
<feature type="binding site" evidence="19">
    <location>
        <position position="247"/>
    </location>
    <ligand>
        <name>ATP</name>
        <dbReference type="ChEBI" id="CHEBI:30616"/>
        <label>1</label>
    </ligand>
</feature>
<evidence type="ECO:0000256" key="17">
    <source>
        <dbReference type="ARBA" id="ARBA00057223"/>
    </source>
</evidence>
<dbReference type="PROSITE" id="PS00866">
    <property type="entry name" value="CPSASE_1"/>
    <property type="match status" value="1"/>
</dbReference>
<feature type="domain" description="ATP-grasp" evidence="20">
    <location>
        <begin position="696"/>
        <end position="887"/>
    </location>
</feature>
<dbReference type="GO" id="GO:0006526">
    <property type="term" value="P:L-arginine biosynthetic process"/>
    <property type="evidence" value="ECO:0007669"/>
    <property type="project" value="UniProtKB-UniRule"/>
</dbReference>
<dbReference type="AlphaFoldDB" id="A0A2G5PE48"/>
<comment type="subunit">
    <text evidence="18 19">Composed of two chains; the small (or glutamine) chain promotes the hydrolysis of glutamine to ammonia, which is used by the large (or ammonia) chain to synthesize carbamoyl phosphate. Tetramer of heterodimers (alpha,beta)4.</text>
</comment>
<evidence type="ECO:0000256" key="9">
    <source>
        <dbReference type="ARBA" id="ARBA00022737"/>
    </source>
</evidence>
<feature type="binding site" evidence="19">
    <location>
        <position position="846"/>
    </location>
    <ligand>
        <name>Mn(2+)</name>
        <dbReference type="ChEBI" id="CHEBI:29035"/>
        <label>3</label>
    </ligand>
</feature>
<dbReference type="CDD" id="cd01424">
    <property type="entry name" value="MGS_CPS_II"/>
    <property type="match status" value="1"/>
</dbReference>
<dbReference type="Pfam" id="PF02786">
    <property type="entry name" value="CPSase_L_D2"/>
    <property type="match status" value="2"/>
</dbReference>
<dbReference type="PANTHER" id="PTHR11405">
    <property type="entry name" value="CARBAMOYLTRANSFERASE FAMILY MEMBER"/>
    <property type="match status" value="1"/>
</dbReference>
<dbReference type="GO" id="GO:0005737">
    <property type="term" value="C:cytoplasm"/>
    <property type="evidence" value="ECO:0007669"/>
    <property type="project" value="TreeGrafter"/>
</dbReference>
<dbReference type="InterPro" id="IPR036897">
    <property type="entry name" value="CarbamoylP_synth_lsu_oligo_sf"/>
</dbReference>
<dbReference type="PANTHER" id="PTHR11405:SF53">
    <property type="entry name" value="CARBAMOYL-PHOSPHATE SYNTHASE [AMMONIA], MITOCHONDRIAL"/>
    <property type="match status" value="1"/>
</dbReference>
<dbReference type="RefSeq" id="WP_090584625.1">
    <property type="nucleotide sequence ID" value="NZ_CP104302.1"/>
</dbReference>
<dbReference type="GO" id="GO:0004088">
    <property type="term" value="F:carbamoyl-phosphate synthase (glutamine-hydrolyzing) activity"/>
    <property type="evidence" value="ECO:0007669"/>
    <property type="project" value="UniProtKB-UniRule"/>
</dbReference>
<reference evidence="22 23" key="1">
    <citation type="journal article" date="2017" name="Infect. Genet. Evol.">
        <title>The new phylogeny of the genus Mycobacterium: The old and the news.</title>
        <authorList>
            <person name="Tortoli E."/>
            <person name="Fedrizzi T."/>
            <person name="Meehan C.J."/>
            <person name="Trovato A."/>
            <person name="Grottola A."/>
            <person name="Giacobazzi E."/>
            <person name="Serpini G.F."/>
            <person name="Tagliazucchi S."/>
            <person name="Fabio A."/>
            <person name="Bettua C."/>
            <person name="Bertorelli R."/>
            <person name="Frascaro F."/>
            <person name="De Sanctis V."/>
            <person name="Pecorari M."/>
            <person name="Jousson O."/>
            <person name="Segata N."/>
            <person name="Cirillo D.M."/>
        </authorList>
    </citation>
    <scope>NUCLEOTIDE SEQUENCE [LARGE SCALE GENOMIC DNA]</scope>
    <source>
        <strain evidence="22 23">CIP1034565</strain>
    </source>
</reference>
<feature type="binding site" evidence="19">
    <location>
        <position position="805"/>
    </location>
    <ligand>
        <name>ATP</name>
        <dbReference type="ChEBI" id="CHEBI:30616"/>
        <label>2</label>
    </ligand>
</feature>
<comment type="pathway">
    <text evidence="2 19">Pyrimidine metabolism; UMP biosynthesis via de novo pathway; (S)-dihydroorotate from bicarbonate: step 1/3.</text>
</comment>
<evidence type="ECO:0000256" key="8">
    <source>
        <dbReference type="ARBA" id="ARBA00022723"/>
    </source>
</evidence>
<feature type="binding site" evidence="19">
    <location>
        <position position="858"/>
    </location>
    <ligand>
        <name>ATP</name>
        <dbReference type="ChEBI" id="CHEBI:30616"/>
        <label>2</label>
    </ligand>
</feature>
<feature type="binding site" evidence="19">
    <location>
        <position position="771"/>
    </location>
    <ligand>
        <name>ATP</name>
        <dbReference type="ChEBI" id="CHEBI:30616"/>
        <label>2</label>
    </ligand>
</feature>
<evidence type="ECO:0000313" key="22">
    <source>
        <dbReference type="EMBL" id="PIB76184.1"/>
    </source>
</evidence>
<dbReference type="FunFam" id="3.30.470.20:FF:000014">
    <property type="entry name" value="Carbamoyl-phosphate synthase large chain"/>
    <property type="match status" value="1"/>
</dbReference>
<dbReference type="EMBL" id="PDCN02000006">
    <property type="protein sequence ID" value="PIB76184.1"/>
    <property type="molecule type" value="Genomic_DNA"/>
</dbReference>
<dbReference type="Gene3D" id="3.40.50.20">
    <property type="match status" value="2"/>
</dbReference>
<comment type="function">
    <text evidence="17 19">Large subunit of the glutamine-dependent carbamoyl phosphate synthetase (CPSase). CPSase catalyzes the formation of carbamoyl phosphate from the ammonia moiety of glutamine, carbonate, and phosphate donated by ATP, constituting the first step of 2 biosynthetic pathways, one leading to arginine and/or urea and the other to pyrimidine nucleotides. The large subunit (synthetase) binds the substrates ammonia (free or transferred from glutamine from the small subunit), hydrogencarbonate and ATP and carries out an ATP-coupled ligase reaction, activating hydrogencarbonate by forming carboxy phosphate which reacts with ammonia to form carbamoyl phosphate.</text>
</comment>
<evidence type="ECO:0000259" key="21">
    <source>
        <dbReference type="PROSITE" id="PS51855"/>
    </source>
</evidence>
<feature type="region of interest" description="Carboxyphosphate synthetic domain" evidence="19">
    <location>
        <begin position="1"/>
        <end position="407"/>
    </location>
</feature>
<dbReference type="UniPathway" id="UPA00070">
    <property type="reaction ID" value="UER00115"/>
</dbReference>
<keyword evidence="6 19" id="KW-0436">Ligase</keyword>
<dbReference type="InterPro" id="IPR036914">
    <property type="entry name" value="MGS-like_dom_sf"/>
</dbReference>
<dbReference type="SUPFAM" id="SSF52335">
    <property type="entry name" value="Methylglyoxal synthase-like"/>
    <property type="match status" value="1"/>
</dbReference>
<feature type="binding site" evidence="19">
    <location>
        <position position="174"/>
    </location>
    <ligand>
        <name>ATP</name>
        <dbReference type="ChEBI" id="CHEBI:30616"/>
        <label>1</label>
    </ligand>
</feature>
<evidence type="ECO:0000259" key="20">
    <source>
        <dbReference type="PROSITE" id="PS50975"/>
    </source>
</evidence>
<dbReference type="HAMAP" id="MF_01210_B">
    <property type="entry name" value="CPSase_L_chain_B"/>
    <property type="match status" value="1"/>
</dbReference>
<dbReference type="PRINTS" id="PR00098">
    <property type="entry name" value="CPSASE"/>
</dbReference>
<keyword evidence="9 19" id="KW-0677">Repeat</keyword>
<comment type="caution">
    <text evidence="19">Lacks conserved residue(s) required for the propagation of feature annotation.</text>
</comment>
<evidence type="ECO:0000256" key="1">
    <source>
        <dbReference type="ARBA" id="ARBA00001936"/>
    </source>
</evidence>
<evidence type="ECO:0000256" key="11">
    <source>
        <dbReference type="ARBA" id="ARBA00022840"/>
    </source>
</evidence>
<keyword evidence="12" id="KW-0460">Magnesium</keyword>
<dbReference type="InterPro" id="IPR005483">
    <property type="entry name" value="CPSase_dom"/>
</dbReference>
<dbReference type="InterPro" id="IPR058047">
    <property type="entry name" value="CPSase_preATP-grasp"/>
</dbReference>
<comment type="catalytic activity">
    <reaction evidence="15 19">
        <text>hydrogencarbonate + NH4(+) + 2 ATP = carbamoyl phosphate + 2 ADP + phosphate + 2 H(+)</text>
        <dbReference type="Rhea" id="RHEA:18029"/>
        <dbReference type="ChEBI" id="CHEBI:15378"/>
        <dbReference type="ChEBI" id="CHEBI:17544"/>
        <dbReference type="ChEBI" id="CHEBI:28938"/>
        <dbReference type="ChEBI" id="CHEBI:30616"/>
        <dbReference type="ChEBI" id="CHEBI:43474"/>
        <dbReference type="ChEBI" id="CHEBI:58228"/>
        <dbReference type="ChEBI" id="CHEBI:456216"/>
        <dbReference type="EC" id="6.3.4.16"/>
    </reaction>
</comment>
<feature type="binding site" evidence="19">
    <location>
        <position position="306"/>
    </location>
    <ligand>
        <name>Mg(2+)</name>
        <dbReference type="ChEBI" id="CHEBI:18420"/>
        <label>2</label>
    </ligand>
</feature>
<dbReference type="OrthoDB" id="9804197at2"/>
<keyword evidence="14" id="KW-0464">Manganese</keyword>
<feature type="binding site" evidence="19">
    <location>
        <position position="803"/>
    </location>
    <ligand>
        <name>ATP</name>
        <dbReference type="ChEBI" id="CHEBI:30616"/>
        <label>2</label>
    </ligand>
</feature>
<dbReference type="SMART" id="SM01096">
    <property type="entry name" value="CPSase_L_D3"/>
    <property type="match status" value="1"/>
</dbReference>
<evidence type="ECO:0000256" key="10">
    <source>
        <dbReference type="ARBA" id="ARBA00022741"/>
    </source>
</evidence>
<dbReference type="Gene3D" id="3.40.50.1380">
    <property type="entry name" value="Methylglyoxal synthase-like domain"/>
    <property type="match status" value="1"/>
</dbReference>
<evidence type="ECO:0000256" key="2">
    <source>
        <dbReference type="ARBA" id="ARBA00004812"/>
    </source>
</evidence>
<feature type="binding site" evidence="19">
    <location>
        <position position="304"/>
    </location>
    <ligand>
        <name>ATP</name>
        <dbReference type="ChEBI" id="CHEBI:30616"/>
        <label>1</label>
    </ligand>
</feature>
<dbReference type="InterPro" id="IPR011761">
    <property type="entry name" value="ATP-grasp"/>
</dbReference>
<feature type="binding site" evidence="19">
    <location>
        <position position="304"/>
    </location>
    <ligand>
        <name>Mg(2+)</name>
        <dbReference type="ChEBI" id="CHEBI:18420"/>
        <label>1</label>
    </ligand>
</feature>
<feature type="binding site" evidence="19">
    <location>
        <position position="732"/>
    </location>
    <ligand>
        <name>ATP</name>
        <dbReference type="ChEBI" id="CHEBI:30616"/>
        <label>2</label>
    </ligand>
</feature>
<comment type="cofactor">
    <cofactor evidence="19">
        <name>Mg(2+)</name>
        <dbReference type="ChEBI" id="CHEBI:18420"/>
    </cofactor>
    <cofactor evidence="19">
        <name>Mn(2+)</name>
        <dbReference type="ChEBI" id="CHEBI:29035"/>
    </cofactor>
    <text evidence="19">Binds 4 Mg(2+) or Mn(2+) ions per subunit.</text>
</comment>
<feature type="binding site" evidence="19">
    <location>
        <position position="858"/>
    </location>
    <ligand>
        <name>Mg(2+)</name>
        <dbReference type="ChEBI" id="CHEBI:18420"/>
        <label>3</label>
    </ligand>
</feature>
<gene>
    <name evidence="19 22" type="primary">carB</name>
    <name evidence="22" type="ORF">CQY22_007355</name>
</gene>
<dbReference type="STRING" id="85968.GCA_900073015_00014"/>
<feature type="binding site" evidence="19">
    <location>
        <position position="778"/>
    </location>
    <ligand>
        <name>ATP</name>
        <dbReference type="ChEBI" id="CHEBI:30616"/>
        <label>2</label>
    </ligand>
</feature>
<dbReference type="InterPro" id="IPR013815">
    <property type="entry name" value="ATP_grasp_subdomain_1"/>
</dbReference>
<keyword evidence="23" id="KW-1185">Reference proteome</keyword>
<feature type="binding site" evidence="19">
    <location>
        <position position="220"/>
    </location>
    <ligand>
        <name>ATP</name>
        <dbReference type="ChEBI" id="CHEBI:30616"/>
        <label>1</label>
    </ligand>
</feature>
<keyword evidence="11 19" id="KW-0067">ATP-binding</keyword>
<evidence type="ECO:0000256" key="7">
    <source>
        <dbReference type="ARBA" id="ARBA00022605"/>
    </source>
</evidence>
<dbReference type="EC" id="6.3.4.16" evidence="19"/>
<feature type="binding site" evidence="19">
    <location>
        <position position="846"/>
    </location>
    <ligand>
        <name>Mg(2+)</name>
        <dbReference type="ChEBI" id="CHEBI:18420"/>
        <label>3</label>
    </ligand>
</feature>
<keyword evidence="5 19" id="KW-0055">Arginine biosynthesis</keyword>
<dbReference type="InterPro" id="IPR016185">
    <property type="entry name" value="PreATP-grasp_dom_sf"/>
</dbReference>